<evidence type="ECO:0000313" key="1">
    <source>
        <dbReference type="EMBL" id="PTB81255.1"/>
    </source>
</evidence>
<sequence length="154" mass="16733">MSNSTLEFHQIKLAVLSNLGSSNPLPRSIPGYRPAHLRRRRHGGLSARAITSILPVLHNRLPWKQLVPPTAANRASVTMVIIVSGRISSALRAAASPSPSTTLMLWHRFIFSASPSPPRQVQHHRSAVSPRVLVLHCCVWLAVCMSANTVAGNS</sequence>
<reference evidence="1 2" key="1">
    <citation type="submission" date="2016-07" db="EMBL/GenBank/DDBJ databases">
        <title>Multiple horizontal gene transfer events from other fungi enriched the ability of initially mycotrophic Trichoderma (Ascomycota) to feed on dead plant biomass.</title>
        <authorList>
            <consortium name="DOE Joint Genome Institute"/>
            <person name="Aerts A."/>
            <person name="Atanasova L."/>
            <person name="Chenthamara K."/>
            <person name="Zhang J."/>
            <person name="Grujic M."/>
            <person name="Henrissat B."/>
            <person name="Kuo A."/>
            <person name="Salamov A."/>
            <person name="Lipzen A."/>
            <person name="Labutti K."/>
            <person name="Barry K."/>
            <person name="Miao Y."/>
            <person name="Rahimi M.J."/>
            <person name="Shen Q."/>
            <person name="Grigoriev I.V."/>
            <person name="Kubicek C.P."/>
            <person name="Druzhinina I.S."/>
        </authorList>
    </citation>
    <scope>NUCLEOTIDE SEQUENCE [LARGE SCALE GENOMIC DNA]</scope>
    <source>
        <strain evidence="1 2">ATCC 18648</strain>
    </source>
</reference>
<accession>A0A2T4CI57</accession>
<keyword evidence="2" id="KW-1185">Reference proteome</keyword>
<dbReference type="EMBL" id="KZ679126">
    <property type="protein sequence ID" value="PTB81255.1"/>
    <property type="molecule type" value="Genomic_DNA"/>
</dbReference>
<dbReference type="AlphaFoldDB" id="A0A2T4CI57"/>
<evidence type="ECO:0000313" key="2">
    <source>
        <dbReference type="Proteomes" id="UP000240760"/>
    </source>
</evidence>
<gene>
    <name evidence="1" type="ORF">M440DRAFT_1011221</name>
</gene>
<dbReference type="Proteomes" id="UP000240760">
    <property type="component" value="Unassembled WGS sequence"/>
</dbReference>
<protein>
    <submittedName>
        <fullName evidence="1">Uncharacterized protein</fullName>
    </submittedName>
</protein>
<organism evidence="1 2">
    <name type="scientific">Trichoderma longibrachiatum ATCC 18648</name>
    <dbReference type="NCBI Taxonomy" id="983965"/>
    <lineage>
        <taxon>Eukaryota</taxon>
        <taxon>Fungi</taxon>
        <taxon>Dikarya</taxon>
        <taxon>Ascomycota</taxon>
        <taxon>Pezizomycotina</taxon>
        <taxon>Sordariomycetes</taxon>
        <taxon>Hypocreomycetidae</taxon>
        <taxon>Hypocreales</taxon>
        <taxon>Hypocreaceae</taxon>
        <taxon>Trichoderma</taxon>
    </lineage>
</organism>
<name>A0A2T4CI57_TRILO</name>
<proteinExistence type="predicted"/>